<reference evidence="1 2" key="1">
    <citation type="submission" date="2018-12" db="EMBL/GenBank/DDBJ databases">
        <title>bacterium Hansschlegelia zhihuaiae S113.</title>
        <authorList>
            <person name="He J."/>
        </authorList>
    </citation>
    <scope>NUCLEOTIDE SEQUENCE [LARGE SCALE GENOMIC DNA]</scope>
    <source>
        <strain evidence="1 2">S 113</strain>
    </source>
</reference>
<dbReference type="EMBL" id="RYFI01000013">
    <property type="protein sequence ID" value="RXF72726.1"/>
    <property type="molecule type" value="Genomic_DNA"/>
</dbReference>
<comment type="caution">
    <text evidence="1">The sequence shown here is derived from an EMBL/GenBank/DDBJ whole genome shotgun (WGS) entry which is preliminary data.</text>
</comment>
<accession>A0A4Q0MIA4</accession>
<gene>
    <name evidence="1" type="ORF">EK403_14300</name>
</gene>
<keyword evidence="2" id="KW-1185">Reference proteome</keyword>
<protein>
    <submittedName>
        <fullName evidence="1">Uncharacterized protein</fullName>
    </submittedName>
</protein>
<organism evidence="1 2">
    <name type="scientific">Hansschlegelia zhihuaiae</name>
    <dbReference type="NCBI Taxonomy" id="405005"/>
    <lineage>
        <taxon>Bacteria</taxon>
        <taxon>Pseudomonadati</taxon>
        <taxon>Pseudomonadota</taxon>
        <taxon>Alphaproteobacteria</taxon>
        <taxon>Hyphomicrobiales</taxon>
        <taxon>Methylopilaceae</taxon>
        <taxon>Hansschlegelia</taxon>
    </lineage>
</organism>
<dbReference type="Proteomes" id="UP000289708">
    <property type="component" value="Unassembled WGS sequence"/>
</dbReference>
<evidence type="ECO:0000313" key="1">
    <source>
        <dbReference type="EMBL" id="RXF72726.1"/>
    </source>
</evidence>
<sequence length="273" mass="28285">MQGESPGETHMADRNAQAVERRMAGSRRAIRVMRRLGALAAAIVLAAAFAGFGSASAAGPETAAASSGTPHAPAADAFTICADQTYALCAAAKCTMFNDVAYCSCDVKKGDSISLTQTFKNGDVCDFNAKGPDNGYMVSTFSTPPSVVKPAGDQAIYTCEASTSDGAYAQCDGGVCFKSSKGQNFPGLGKLENNEIVCACPTVTGDPDTAKIGYQIVGPYPCQDSFFNFCKSSKANTDNGSPLYVGAPTGSAKQLSRKLSGKDFRFNQCVEGG</sequence>
<evidence type="ECO:0000313" key="2">
    <source>
        <dbReference type="Proteomes" id="UP000289708"/>
    </source>
</evidence>
<dbReference type="AlphaFoldDB" id="A0A4Q0MIA4"/>
<name>A0A4Q0MIA4_9HYPH</name>
<dbReference type="OrthoDB" id="5643368at2"/>
<proteinExistence type="predicted"/>